<gene>
    <name evidence="2" type="ORF">PTTG_27385</name>
</gene>
<reference evidence="2" key="1">
    <citation type="submission" date="2009-11" db="EMBL/GenBank/DDBJ databases">
        <authorList>
            <consortium name="The Broad Institute Genome Sequencing Platform"/>
            <person name="Ward D."/>
            <person name="Feldgarden M."/>
            <person name="Earl A."/>
            <person name="Young S.K."/>
            <person name="Zeng Q."/>
            <person name="Koehrsen M."/>
            <person name="Alvarado L."/>
            <person name="Berlin A."/>
            <person name="Bochicchio J."/>
            <person name="Borenstein D."/>
            <person name="Chapman S.B."/>
            <person name="Chen Z."/>
            <person name="Engels R."/>
            <person name="Freedman E."/>
            <person name="Gellesch M."/>
            <person name="Goldberg J."/>
            <person name="Griggs A."/>
            <person name="Gujja S."/>
            <person name="Heilman E."/>
            <person name="Heiman D."/>
            <person name="Hepburn T."/>
            <person name="Howarth C."/>
            <person name="Jen D."/>
            <person name="Larson L."/>
            <person name="Lewis B."/>
            <person name="Mehta T."/>
            <person name="Park D."/>
            <person name="Pearson M."/>
            <person name="Roberts A."/>
            <person name="Saif S."/>
            <person name="Shea T."/>
            <person name="Shenoy N."/>
            <person name="Sisk P."/>
            <person name="Stolte C."/>
            <person name="Sykes S."/>
            <person name="Thomson T."/>
            <person name="Walk T."/>
            <person name="White J."/>
            <person name="Yandava C."/>
            <person name="Izard J."/>
            <person name="Baranova O.V."/>
            <person name="Blanton J.M."/>
            <person name="Tanner A.C."/>
            <person name="Dewhirst F.E."/>
            <person name="Haas B."/>
            <person name="Nusbaum C."/>
            <person name="Birren B."/>
        </authorList>
    </citation>
    <scope>NUCLEOTIDE SEQUENCE [LARGE SCALE GENOMIC DNA]</scope>
    <source>
        <strain evidence="2">1-1 BBBD Race 1</strain>
    </source>
</reference>
<dbReference type="EMBL" id="ADAS02000053">
    <property type="protein sequence ID" value="OAV93195.1"/>
    <property type="molecule type" value="Genomic_DNA"/>
</dbReference>
<reference evidence="3" key="4">
    <citation type="submission" date="2025-05" db="UniProtKB">
        <authorList>
            <consortium name="EnsemblFungi"/>
        </authorList>
    </citation>
    <scope>IDENTIFICATION</scope>
    <source>
        <strain evidence="3">isolate 1-1 / race 1 (BBBD)</strain>
    </source>
</reference>
<proteinExistence type="predicted"/>
<feature type="compositionally biased region" description="Pro residues" evidence="1">
    <location>
        <begin position="55"/>
        <end position="86"/>
    </location>
</feature>
<keyword evidence="4" id="KW-1185">Reference proteome</keyword>
<dbReference type="AlphaFoldDB" id="A0A180GKP1"/>
<accession>A0A180GKP1</accession>
<feature type="region of interest" description="Disordered" evidence="1">
    <location>
        <begin position="40"/>
        <end position="93"/>
    </location>
</feature>
<evidence type="ECO:0000313" key="3">
    <source>
        <dbReference type="EnsemblFungi" id="PTTG_27385-t43_1-p1"/>
    </source>
</evidence>
<evidence type="ECO:0000256" key="1">
    <source>
        <dbReference type="SAM" id="MobiDB-lite"/>
    </source>
</evidence>
<reference evidence="3 4" key="3">
    <citation type="journal article" date="2017" name="G3 (Bethesda)">
        <title>Comparative analysis highlights variable genome content of wheat rusts and divergence of the mating loci.</title>
        <authorList>
            <person name="Cuomo C.A."/>
            <person name="Bakkeren G."/>
            <person name="Khalil H.B."/>
            <person name="Panwar V."/>
            <person name="Joly D."/>
            <person name="Linning R."/>
            <person name="Sakthikumar S."/>
            <person name="Song X."/>
            <person name="Adiconis X."/>
            <person name="Fan L."/>
            <person name="Goldberg J.M."/>
            <person name="Levin J.Z."/>
            <person name="Young S."/>
            <person name="Zeng Q."/>
            <person name="Anikster Y."/>
            <person name="Bruce M."/>
            <person name="Wang M."/>
            <person name="Yin C."/>
            <person name="McCallum B."/>
            <person name="Szabo L.J."/>
            <person name="Hulbert S."/>
            <person name="Chen X."/>
            <person name="Fellers J.P."/>
        </authorList>
    </citation>
    <scope>NUCLEOTIDE SEQUENCE</scope>
    <source>
        <strain evidence="3">isolate 1-1 / race 1 (BBBD)</strain>
        <strain evidence="4">Isolate 1-1 / race 1 (BBBD)</strain>
    </source>
</reference>
<sequence length="196" mass="20999">MAAPSPEELATLAANSESLCRSGKSFPQLLAAVRADRARGIPGEPAGRLPATSSPVPPTAVESPPPTVIESPPPSNPYISPPPPNPLRQLGSLNQSHPAIGTIQNSFSMDSRECSLSPSDYGEWLWDRSSTRAGLRPRQILPSPQSQLLLEKVEALVMDAFTGAAERRIEVSDCLEIFVIEAGKGVRVIRNELKTN</sequence>
<reference evidence="2" key="2">
    <citation type="submission" date="2016-05" db="EMBL/GenBank/DDBJ databases">
        <title>Comparative analysis highlights variable genome content of wheat rusts and divergence of the mating loci.</title>
        <authorList>
            <person name="Cuomo C.A."/>
            <person name="Bakkeren G."/>
            <person name="Szabo L."/>
            <person name="Khalil H."/>
            <person name="Joly D."/>
            <person name="Goldberg J."/>
            <person name="Young S."/>
            <person name="Zeng Q."/>
            <person name="Fellers J."/>
        </authorList>
    </citation>
    <scope>NUCLEOTIDE SEQUENCE [LARGE SCALE GENOMIC DNA]</scope>
    <source>
        <strain evidence="2">1-1 BBBD Race 1</strain>
    </source>
</reference>
<dbReference type="Proteomes" id="UP000005240">
    <property type="component" value="Unassembled WGS sequence"/>
</dbReference>
<dbReference type="VEuPathDB" id="FungiDB:PTTG_27385"/>
<name>A0A180GKP1_PUCT1</name>
<dbReference type="STRING" id="630390.A0A180GKP1"/>
<protein>
    <submittedName>
        <fullName evidence="2 3">Uncharacterized protein</fullName>
    </submittedName>
</protein>
<organism evidence="2">
    <name type="scientific">Puccinia triticina (isolate 1-1 / race 1 (BBBD))</name>
    <name type="common">Brown leaf rust fungus</name>
    <dbReference type="NCBI Taxonomy" id="630390"/>
    <lineage>
        <taxon>Eukaryota</taxon>
        <taxon>Fungi</taxon>
        <taxon>Dikarya</taxon>
        <taxon>Basidiomycota</taxon>
        <taxon>Pucciniomycotina</taxon>
        <taxon>Pucciniomycetes</taxon>
        <taxon>Pucciniales</taxon>
        <taxon>Pucciniaceae</taxon>
        <taxon>Puccinia</taxon>
    </lineage>
</organism>
<dbReference type="EnsemblFungi" id="PTTG_27385-t43_1">
    <property type="protein sequence ID" value="PTTG_27385-t43_1-p1"/>
    <property type="gene ID" value="PTTG_27385"/>
</dbReference>
<evidence type="ECO:0000313" key="4">
    <source>
        <dbReference type="Proteomes" id="UP000005240"/>
    </source>
</evidence>
<evidence type="ECO:0000313" key="2">
    <source>
        <dbReference type="EMBL" id="OAV93195.1"/>
    </source>
</evidence>